<reference evidence="3" key="1">
    <citation type="submission" date="2018-04" db="EMBL/GenBank/DDBJ databases">
        <authorList>
            <person name="Cornet L."/>
        </authorList>
    </citation>
    <scope>NUCLEOTIDE SEQUENCE [LARGE SCALE GENOMIC DNA]</scope>
</reference>
<keyword evidence="1" id="KW-1133">Transmembrane helix</keyword>
<dbReference type="AlphaFoldDB" id="A0A2W4WEV9"/>
<dbReference type="Proteomes" id="UP000249794">
    <property type="component" value="Unassembled WGS sequence"/>
</dbReference>
<organism evidence="2 3">
    <name type="scientific">Phormidesmis priestleyi</name>
    <dbReference type="NCBI Taxonomy" id="268141"/>
    <lineage>
        <taxon>Bacteria</taxon>
        <taxon>Bacillati</taxon>
        <taxon>Cyanobacteriota</taxon>
        <taxon>Cyanophyceae</taxon>
        <taxon>Leptolyngbyales</taxon>
        <taxon>Leptolyngbyaceae</taxon>
        <taxon>Phormidesmis</taxon>
    </lineage>
</organism>
<protein>
    <submittedName>
        <fullName evidence="2">Uncharacterized protein</fullName>
    </submittedName>
</protein>
<feature type="transmembrane region" description="Helical" evidence="1">
    <location>
        <begin position="156"/>
        <end position="175"/>
    </location>
</feature>
<sequence length="176" mass="19550">MSNAFGDQAAADSIRVDGEAVNPDVPSAPQTRLSVNKSRLRANWLPAGAIMRLNLFAELGFFLVLWAAYGFAMQYVSKPVQRLISLMFSPWAIALVLLVVCLIICRFLASLVLRCKDLQGMALATQHSTDTYDHADTEEAVLDLLYGAKESITKRLHWITTLFCAISSYLIVSLFY</sequence>
<gene>
    <name evidence="2" type="ORF">DCF15_22460</name>
</gene>
<evidence type="ECO:0000313" key="2">
    <source>
        <dbReference type="EMBL" id="PZO43623.1"/>
    </source>
</evidence>
<proteinExistence type="predicted"/>
<dbReference type="EMBL" id="QBMP01000400">
    <property type="protein sequence ID" value="PZO43623.1"/>
    <property type="molecule type" value="Genomic_DNA"/>
</dbReference>
<keyword evidence="1" id="KW-0812">Transmembrane</keyword>
<evidence type="ECO:0000256" key="1">
    <source>
        <dbReference type="SAM" id="Phobius"/>
    </source>
</evidence>
<feature type="transmembrane region" description="Helical" evidence="1">
    <location>
        <begin position="91"/>
        <end position="113"/>
    </location>
</feature>
<accession>A0A2W4WEV9</accession>
<comment type="caution">
    <text evidence="2">The sequence shown here is derived from an EMBL/GenBank/DDBJ whole genome shotgun (WGS) entry which is preliminary data.</text>
</comment>
<keyword evidence="1" id="KW-0472">Membrane</keyword>
<evidence type="ECO:0000313" key="3">
    <source>
        <dbReference type="Proteomes" id="UP000249794"/>
    </source>
</evidence>
<reference evidence="2 3" key="2">
    <citation type="submission" date="2018-06" db="EMBL/GenBank/DDBJ databases">
        <title>Metagenomic assembly of (sub)arctic Cyanobacteria and their associated microbiome from non-axenic cultures.</title>
        <authorList>
            <person name="Baurain D."/>
        </authorList>
    </citation>
    <scope>NUCLEOTIDE SEQUENCE [LARGE SCALE GENOMIC DNA]</scope>
    <source>
        <strain evidence="2">ULC027bin1</strain>
    </source>
</reference>
<feature type="transmembrane region" description="Helical" evidence="1">
    <location>
        <begin position="49"/>
        <end position="71"/>
    </location>
</feature>
<name>A0A2W4WEV9_9CYAN</name>